<evidence type="ECO:0000313" key="14">
    <source>
        <dbReference type="Proteomes" id="UP001241472"/>
    </source>
</evidence>
<dbReference type="PRINTS" id="PR00164">
    <property type="entry name" value="ABC2TRNSPORT"/>
</dbReference>
<feature type="domain" description="ABC transmembrane type-2" evidence="12">
    <location>
        <begin position="32"/>
        <end position="260"/>
    </location>
</feature>
<keyword evidence="7" id="KW-0972">Capsule biogenesis/degradation</keyword>
<dbReference type="PANTHER" id="PTHR30413:SF10">
    <property type="entry name" value="CAPSULE POLYSACCHARIDE EXPORT INNER-MEMBRANE PROTEIN CTRC"/>
    <property type="match status" value="1"/>
</dbReference>
<dbReference type="InterPro" id="IPR047817">
    <property type="entry name" value="ABC2_TM_bact-type"/>
</dbReference>
<evidence type="ECO:0000256" key="1">
    <source>
        <dbReference type="ARBA" id="ARBA00004651"/>
    </source>
</evidence>
<comment type="subcellular location">
    <subcellularLocation>
        <location evidence="11">Cell inner membrane</location>
        <topology evidence="11">Multi-pass membrane protein</topology>
    </subcellularLocation>
    <subcellularLocation>
        <location evidence="1">Cell membrane</location>
        <topology evidence="1">Multi-pass membrane protein</topology>
    </subcellularLocation>
</comment>
<feature type="transmembrane region" description="Helical" evidence="11">
    <location>
        <begin position="30"/>
        <end position="51"/>
    </location>
</feature>
<evidence type="ECO:0000256" key="5">
    <source>
        <dbReference type="ARBA" id="ARBA00022597"/>
    </source>
</evidence>
<proteinExistence type="inferred from homology"/>
<evidence type="ECO:0000256" key="2">
    <source>
        <dbReference type="ARBA" id="ARBA00007783"/>
    </source>
</evidence>
<evidence type="ECO:0000256" key="6">
    <source>
        <dbReference type="ARBA" id="ARBA00022692"/>
    </source>
</evidence>
<feature type="transmembrane region" description="Helical" evidence="11">
    <location>
        <begin position="183"/>
        <end position="201"/>
    </location>
</feature>
<feature type="transmembrane region" description="Helical" evidence="11">
    <location>
        <begin position="112"/>
        <end position="143"/>
    </location>
</feature>
<keyword evidence="3 11" id="KW-0813">Transport</keyword>
<name>A0ABT9Q3N9_9HYPH</name>
<dbReference type="Proteomes" id="UP001241472">
    <property type="component" value="Unassembled WGS sequence"/>
</dbReference>
<reference evidence="13 14" key="1">
    <citation type="submission" date="2023-07" db="EMBL/GenBank/DDBJ databases">
        <title>Sorghum-associated microbial communities from plants grown in Nebraska, USA.</title>
        <authorList>
            <person name="Schachtman D."/>
        </authorList>
    </citation>
    <scope>NUCLEOTIDE SEQUENCE [LARGE SCALE GENOMIC DNA]</scope>
    <source>
        <strain evidence="13 14">DS1307</strain>
    </source>
</reference>
<sequence length="268" mass="30470">MFMTLRAIYRNRTLILRLARRETEARFRGSFLGILWVTIVPVTMLLIYSIVFGSILKSGWRGPQGDETSRFSFPMLLFIGLTLFGILSETINRSPSLILENKSYVKKVSFPLEILPVVALLSTLINAGISFLIFMVFYVLLYGLPPHTIAYLPFVIFPFAILCLGIAYFLASLGVFLRDLKHITGPFTTAILFLSPVFYSIQTLPEQYRYLMYLNPMTPVVNQARDVIFWGAPPAIVEWLVMFSASFLVYLLGSAWFSRTQKAFADVI</sequence>
<evidence type="ECO:0000256" key="8">
    <source>
        <dbReference type="ARBA" id="ARBA00022989"/>
    </source>
</evidence>
<organism evidence="13 14">
    <name type="scientific">Neorhizobium huautlense</name>
    <dbReference type="NCBI Taxonomy" id="67774"/>
    <lineage>
        <taxon>Bacteria</taxon>
        <taxon>Pseudomonadati</taxon>
        <taxon>Pseudomonadota</taxon>
        <taxon>Alphaproteobacteria</taxon>
        <taxon>Hyphomicrobiales</taxon>
        <taxon>Rhizobiaceae</taxon>
        <taxon>Rhizobium/Agrobacterium group</taxon>
        <taxon>Neorhizobium</taxon>
    </lineage>
</organism>
<evidence type="ECO:0000256" key="10">
    <source>
        <dbReference type="ARBA" id="ARBA00023136"/>
    </source>
</evidence>
<dbReference type="InterPro" id="IPR000412">
    <property type="entry name" value="ABC_2_transport"/>
</dbReference>
<dbReference type="PROSITE" id="PS51012">
    <property type="entry name" value="ABC_TM2"/>
    <property type="match status" value="1"/>
</dbReference>
<keyword evidence="9" id="KW-0625">Polysaccharide transport</keyword>
<feature type="transmembrane region" description="Helical" evidence="11">
    <location>
        <begin position="71"/>
        <end position="91"/>
    </location>
</feature>
<comment type="caution">
    <text evidence="13">The sequence shown here is derived from an EMBL/GenBank/DDBJ whole genome shotgun (WGS) entry which is preliminary data.</text>
</comment>
<protein>
    <recommendedName>
        <fullName evidence="11">Transport permease protein</fullName>
    </recommendedName>
</protein>
<evidence type="ECO:0000256" key="9">
    <source>
        <dbReference type="ARBA" id="ARBA00023047"/>
    </source>
</evidence>
<comment type="similarity">
    <text evidence="2 11">Belongs to the ABC-2 integral membrane protein family.</text>
</comment>
<accession>A0ABT9Q3N9</accession>
<dbReference type="RefSeq" id="WP_306840204.1">
    <property type="nucleotide sequence ID" value="NZ_JAUSRF010000034.1"/>
</dbReference>
<keyword evidence="10 11" id="KW-0472">Membrane</keyword>
<evidence type="ECO:0000256" key="4">
    <source>
        <dbReference type="ARBA" id="ARBA00022475"/>
    </source>
</evidence>
<dbReference type="InterPro" id="IPR013525">
    <property type="entry name" value="ABC2_TM"/>
</dbReference>
<feature type="transmembrane region" description="Helical" evidence="11">
    <location>
        <begin position="149"/>
        <end position="171"/>
    </location>
</feature>
<keyword evidence="8 11" id="KW-1133">Transmembrane helix</keyword>
<evidence type="ECO:0000256" key="3">
    <source>
        <dbReference type="ARBA" id="ARBA00022448"/>
    </source>
</evidence>
<keyword evidence="14" id="KW-1185">Reference proteome</keyword>
<keyword evidence="6 11" id="KW-0812">Transmembrane</keyword>
<evidence type="ECO:0000256" key="11">
    <source>
        <dbReference type="RuleBase" id="RU361157"/>
    </source>
</evidence>
<evidence type="ECO:0000259" key="12">
    <source>
        <dbReference type="PROSITE" id="PS51012"/>
    </source>
</evidence>
<keyword evidence="4 11" id="KW-1003">Cell membrane</keyword>
<evidence type="ECO:0000256" key="7">
    <source>
        <dbReference type="ARBA" id="ARBA00022903"/>
    </source>
</evidence>
<dbReference type="PANTHER" id="PTHR30413">
    <property type="entry name" value="INNER MEMBRANE TRANSPORT PERMEASE"/>
    <property type="match status" value="1"/>
</dbReference>
<gene>
    <name evidence="13" type="ORF">J2T09_005497</name>
</gene>
<feature type="transmembrane region" description="Helical" evidence="11">
    <location>
        <begin position="227"/>
        <end position="252"/>
    </location>
</feature>
<dbReference type="EMBL" id="JAUSRF010000034">
    <property type="protein sequence ID" value="MDP9840709.1"/>
    <property type="molecule type" value="Genomic_DNA"/>
</dbReference>
<evidence type="ECO:0000313" key="13">
    <source>
        <dbReference type="EMBL" id="MDP9840709.1"/>
    </source>
</evidence>
<dbReference type="Pfam" id="PF01061">
    <property type="entry name" value="ABC2_membrane"/>
    <property type="match status" value="1"/>
</dbReference>
<keyword evidence="5" id="KW-0762">Sugar transport</keyword>